<protein>
    <submittedName>
        <fullName evidence="3">N-acetylmuramoyl-L-alanine amidase</fullName>
    </submittedName>
</protein>
<dbReference type="SMART" id="SM00646">
    <property type="entry name" value="Ami_3"/>
    <property type="match status" value="1"/>
</dbReference>
<organism evidence="3 4">
    <name type="scientific">Marinisporobacter balticus</name>
    <dbReference type="NCBI Taxonomy" id="2018667"/>
    <lineage>
        <taxon>Bacteria</taxon>
        <taxon>Bacillati</taxon>
        <taxon>Bacillota</taxon>
        <taxon>Clostridia</taxon>
        <taxon>Peptostreptococcales</taxon>
        <taxon>Thermotaleaceae</taxon>
        <taxon>Marinisporobacter</taxon>
    </lineage>
</organism>
<dbReference type="InterPro" id="IPR021731">
    <property type="entry name" value="AMIN_dom"/>
</dbReference>
<dbReference type="EMBL" id="SLWV01000029">
    <property type="protein sequence ID" value="TCO69858.1"/>
    <property type="molecule type" value="Genomic_DNA"/>
</dbReference>
<keyword evidence="4" id="KW-1185">Reference proteome</keyword>
<comment type="caution">
    <text evidence="3">The sequence shown here is derived from an EMBL/GenBank/DDBJ whole genome shotgun (WGS) entry which is preliminary data.</text>
</comment>
<dbReference type="RefSeq" id="WP_165916413.1">
    <property type="nucleotide sequence ID" value="NZ_SLWV01000029.1"/>
</dbReference>
<evidence type="ECO:0000256" key="1">
    <source>
        <dbReference type="ARBA" id="ARBA00022801"/>
    </source>
</evidence>
<dbReference type="Pfam" id="PF07833">
    <property type="entry name" value="Cu_amine_oxidN1"/>
    <property type="match status" value="1"/>
</dbReference>
<dbReference type="Proteomes" id="UP000294919">
    <property type="component" value="Unassembled WGS sequence"/>
</dbReference>
<dbReference type="Gene3D" id="3.40.630.40">
    <property type="entry name" value="Zn-dependent exopeptidases"/>
    <property type="match status" value="1"/>
</dbReference>
<dbReference type="SUPFAM" id="SSF53187">
    <property type="entry name" value="Zn-dependent exopeptidases"/>
    <property type="match status" value="1"/>
</dbReference>
<dbReference type="InterPro" id="IPR002508">
    <property type="entry name" value="MurNAc-LAA_cat"/>
</dbReference>
<dbReference type="PANTHER" id="PTHR30404:SF0">
    <property type="entry name" value="N-ACETYLMURAMOYL-L-ALANINE AMIDASE AMIC"/>
    <property type="match status" value="1"/>
</dbReference>
<evidence type="ECO:0000313" key="3">
    <source>
        <dbReference type="EMBL" id="TCO69858.1"/>
    </source>
</evidence>
<feature type="domain" description="MurNAc-LAA" evidence="2">
    <location>
        <begin position="578"/>
        <end position="691"/>
    </location>
</feature>
<dbReference type="InterPro" id="IPR050695">
    <property type="entry name" value="N-acetylmuramoyl_amidase_3"/>
</dbReference>
<dbReference type="Gene3D" id="3.30.457.10">
    <property type="entry name" value="Copper amine oxidase-like, N-terminal domain"/>
    <property type="match status" value="1"/>
</dbReference>
<dbReference type="GO" id="GO:0009253">
    <property type="term" value="P:peptidoglycan catabolic process"/>
    <property type="evidence" value="ECO:0007669"/>
    <property type="project" value="InterPro"/>
</dbReference>
<sequence>MKRIVSVFIVLIMILGMFTTSFGLKIERTFIEIADGVTGKTGEVYHVNLLMGGKDIYTDVPSLLYTINNKSRTLVPIRFIVENLGANIAWNQEKREATITTEEKSIILKIDSATAIVNGEKMQLPNNVPAKLLGYEGNFRTMVPLRFVAEQLGMDVNWIQETTTATVDFPKQSITSIEAITYKDTPRVVIKTTGTVNVSPIYLPGSKFGGTDRLILDIPNANFNINDQSFRKDGSGIRKKVYDNGIMTISVSPLDINPRNITRVAIELAMPRGYDVSFDKEKNEIKVDFLNTVKNIKVEKRNNVDAIVIHTDEVPVYNIIDLGERVVVDVLNAKLKFNKEEITVSQKGIKKIRTAQFVPDDNYEKEDKVVRVVLDLEKGQSFENIFVEHEGMDILIYVNDRPLQGFDYQKQSINQSMLTLSLEEKDKYDTEYNAASKELVLKIPKSKMALIDTVFNIDDNMVKSIEIDDADKTYYDIKIKLTDGTEYKIETEYEELYAIKVAFKNSKVDHSKYNGKMIIIDAGHGGKDPGAHSSRLNLQEKALALDTAERLSKLLEEAGFNTYMTRDNDTYVGLYERTEIANGLNADAFVSIHYNWHPNKEISGVEVLYNGDDLTRDNKTFAKIVQNEMVKELKAIDRGVVHRPKLVVIRETNMPAVLAEMAFISNVTEEGKANTESYRQKCAQALFNGITRYFDEVQ</sequence>
<dbReference type="GO" id="GO:0008745">
    <property type="term" value="F:N-acetylmuramoyl-L-alanine amidase activity"/>
    <property type="evidence" value="ECO:0007669"/>
    <property type="project" value="InterPro"/>
</dbReference>
<dbReference type="AlphaFoldDB" id="A0A4R2KIN2"/>
<evidence type="ECO:0000259" key="2">
    <source>
        <dbReference type="SMART" id="SM00646"/>
    </source>
</evidence>
<gene>
    <name evidence="3" type="ORF">EV214_12937</name>
</gene>
<dbReference type="Gene3D" id="2.60.40.3500">
    <property type="match status" value="1"/>
</dbReference>
<proteinExistence type="predicted"/>
<evidence type="ECO:0000313" key="4">
    <source>
        <dbReference type="Proteomes" id="UP000294919"/>
    </source>
</evidence>
<dbReference type="Pfam" id="PF11741">
    <property type="entry name" value="AMIN"/>
    <property type="match status" value="1"/>
</dbReference>
<keyword evidence="1" id="KW-0378">Hydrolase</keyword>
<reference evidence="3 4" key="1">
    <citation type="submission" date="2019-03" db="EMBL/GenBank/DDBJ databases">
        <title>Genomic Encyclopedia of Type Strains, Phase IV (KMG-IV): sequencing the most valuable type-strain genomes for metagenomic binning, comparative biology and taxonomic classification.</title>
        <authorList>
            <person name="Goeker M."/>
        </authorList>
    </citation>
    <scope>NUCLEOTIDE SEQUENCE [LARGE SCALE GENOMIC DNA]</scope>
    <source>
        <strain evidence="3 4">DSM 102940</strain>
    </source>
</reference>
<dbReference type="PANTHER" id="PTHR30404">
    <property type="entry name" value="N-ACETYLMURAMOYL-L-ALANINE AMIDASE"/>
    <property type="match status" value="1"/>
</dbReference>
<dbReference type="CDD" id="cd02696">
    <property type="entry name" value="MurNAc-LAA"/>
    <property type="match status" value="1"/>
</dbReference>
<accession>A0A4R2KIN2</accession>
<dbReference type="InterPro" id="IPR036582">
    <property type="entry name" value="Mao_N_sf"/>
</dbReference>
<name>A0A4R2KIN2_9FIRM</name>
<dbReference type="GO" id="GO:0030288">
    <property type="term" value="C:outer membrane-bounded periplasmic space"/>
    <property type="evidence" value="ECO:0007669"/>
    <property type="project" value="TreeGrafter"/>
</dbReference>
<dbReference type="SUPFAM" id="SSF55383">
    <property type="entry name" value="Copper amine oxidase, domain N"/>
    <property type="match status" value="1"/>
</dbReference>
<dbReference type="Pfam" id="PF01520">
    <property type="entry name" value="Amidase_3"/>
    <property type="match status" value="1"/>
</dbReference>
<dbReference type="InterPro" id="IPR012854">
    <property type="entry name" value="Cu_amine_oxidase-like_N"/>
</dbReference>